<evidence type="ECO:0000256" key="8">
    <source>
        <dbReference type="ARBA" id="ARBA00023242"/>
    </source>
</evidence>
<evidence type="ECO:0000259" key="10">
    <source>
        <dbReference type="PROSITE" id="PS51843"/>
    </source>
</evidence>
<dbReference type="GO" id="GO:0030154">
    <property type="term" value="P:cell differentiation"/>
    <property type="evidence" value="ECO:0007669"/>
    <property type="project" value="TreeGrafter"/>
</dbReference>
<evidence type="ECO:0000256" key="2">
    <source>
        <dbReference type="ARBA" id="ARBA00022771"/>
    </source>
</evidence>
<dbReference type="PROSITE" id="PS51030">
    <property type="entry name" value="NUCLEAR_REC_DBD_2"/>
    <property type="match status" value="1"/>
</dbReference>
<dbReference type="EMBL" id="OC854581">
    <property type="protein sequence ID" value="CAD7619541.1"/>
    <property type="molecule type" value="Genomic_DNA"/>
</dbReference>
<dbReference type="InterPro" id="IPR013088">
    <property type="entry name" value="Znf_NHR/GATA"/>
</dbReference>
<dbReference type="GO" id="GO:0008270">
    <property type="term" value="F:zinc ion binding"/>
    <property type="evidence" value="ECO:0007669"/>
    <property type="project" value="UniProtKB-KW"/>
</dbReference>
<keyword evidence="8" id="KW-0539">Nucleus</keyword>
<dbReference type="InterPro" id="IPR000536">
    <property type="entry name" value="Nucl_hrmn_rcpt_lig-bd"/>
</dbReference>
<sequence length="325" mass="37813">RNFFVFTCESCRGFFRRYALKNETLYCPSNGKCIINSKTKHLCKKCRLEKCLAVGMKKELIRSDDENQLRRLQLLERKRRVKSLPQNTDSFRSETTDNSVSAEDTNELDLMFDWIQNTPKINNKDLNKQIGEIENILTTNTTLIDKYCHKMQTLTVVPIFKSLTDYNGLNQLETSRVSELLMACKVLDYPMPTNAIKVSDKEEMVKLSTQRAEYLISDLIALCKGLTGFSNLCFTDQLALFKYGSLELMHISSNNGYNIANNSLTLYMFMAIVLFNPNRPNLTHKHNVALEQQLYIYLLQRYLLLKYRSEWESQTKLQTVKNNRV</sequence>
<feature type="domain" description="Nuclear receptor" evidence="9">
    <location>
        <begin position="1"/>
        <end position="63"/>
    </location>
</feature>
<protein>
    <submittedName>
        <fullName evidence="11">Uncharacterized protein</fullName>
    </submittedName>
</protein>
<keyword evidence="12" id="KW-1185">Reference proteome</keyword>
<evidence type="ECO:0000256" key="5">
    <source>
        <dbReference type="ARBA" id="ARBA00023125"/>
    </source>
</evidence>
<dbReference type="Gene3D" id="3.30.50.10">
    <property type="entry name" value="Erythroid Transcription Factor GATA-1, subunit A"/>
    <property type="match status" value="1"/>
</dbReference>
<evidence type="ECO:0000256" key="6">
    <source>
        <dbReference type="ARBA" id="ARBA00023163"/>
    </source>
</evidence>
<keyword evidence="5" id="KW-0238">DNA-binding</keyword>
<keyword evidence="1" id="KW-0479">Metal-binding</keyword>
<dbReference type="GO" id="GO:0045944">
    <property type="term" value="P:positive regulation of transcription by RNA polymerase II"/>
    <property type="evidence" value="ECO:0007669"/>
    <property type="project" value="TreeGrafter"/>
</dbReference>
<keyword evidence="6" id="KW-0804">Transcription</keyword>
<reference evidence="11" key="1">
    <citation type="submission" date="2020-11" db="EMBL/GenBank/DDBJ databases">
        <authorList>
            <person name="Tran Van P."/>
        </authorList>
    </citation>
    <scope>NUCLEOTIDE SEQUENCE</scope>
</reference>
<feature type="domain" description="NR LBD" evidence="10">
    <location>
        <begin position="173"/>
        <end position="325"/>
    </location>
</feature>
<dbReference type="GO" id="GO:0000122">
    <property type="term" value="P:negative regulation of transcription by RNA polymerase II"/>
    <property type="evidence" value="ECO:0007669"/>
    <property type="project" value="TreeGrafter"/>
</dbReference>
<proteinExistence type="predicted"/>
<feature type="non-terminal residue" evidence="11">
    <location>
        <position position="325"/>
    </location>
</feature>
<feature type="non-terminal residue" evidence="11">
    <location>
        <position position="1"/>
    </location>
</feature>
<dbReference type="PANTHER" id="PTHR24082:SF283">
    <property type="entry name" value="NUCLEAR HORMONE RECEPTOR HR96"/>
    <property type="match status" value="1"/>
</dbReference>
<evidence type="ECO:0000313" key="11">
    <source>
        <dbReference type="EMBL" id="CAD7619541.1"/>
    </source>
</evidence>
<keyword evidence="7" id="KW-0675">Receptor</keyword>
<evidence type="ECO:0000259" key="9">
    <source>
        <dbReference type="PROSITE" id="PS51030"/>
    </source>
</evidence>
<evidence type="ECO:0000256" key="4">
    <source>
        <dbReference type="ARBA" id="ARBA00023015"/>
    </source>
</evidence>
<keyword evidence="3" id="KW-0862">Zinc</keyword>
<dbReference type="PANTHER" id="PTHR24082">
    <property type="entry name" value="NUCLEAR HORMONE RECEPTOR"/>
    <property type="match status" value="1"/>
</dbReference>
<keyword evidence="2" id="KW-0863">Zinc-finger</keyword>
<dbReference type="SUPFAM" id="SSF57716">
    <property type="entry name" value="Glucocorticoid receptor-like (DNA-binding domain)"/>
    <property type="match status" value="1"/>
</dbReference>
<dbReference type="SUPFAM" id="SSF48508">
    <property type="entry name" value="Nuclear receptor ligand-binding domain"/>
    <property type="match status" value="1"/>
</dbReference>
<gene>
    <name evidence="11" type="ORF">OSB1V03_LOCUS42</name>
</gene>
<dbReference type="Proteomes" id="UP000759131">
    <property type="component" value="Unassembled WGS sequence"/>
</dbReference>
<dbReference type="PRINTS" id="PR00047">
    <property type="entry name" value="STROIDFINGER"/>
</dbReference>
<dbReference type="Gene3D" id="1.10.565.10">
    <property type="entry name" value="Retinoid X Receptor"/>
    <property type="match status" value="2"/>
</dbReference>
<evidence type="ECO:0000256" key="7">
    <source>
        <dbReference type="ARBA" id="ARBA00023170"/>
    </source>
</evidence>
<dbReference type="OrthoDB" id="10018779at2759"/>
<evidence type="ECO:0000256" key="3">
    <source>
        <dbReference type="ARBA" id="ARBA00022833"/>
    </source>
</evidence>
<dbReference type="Pfam" id="PF00105">
    <property type="entry name" value="zf-C4"/>
    <property type="match status" value="1"/>
</dbReference>
<dbReference type="InterPro" id="IPR001723">
    <property type="entry name" value="Nuclear_hrmn_rcpt"/>
</dbReference>
<keyword evidence="4" id="KW-0805">Transcription regulation</keyword>
<accession>A0A7R9KCX7</accession>
<dbReference type="GO" id="GO:0000978">
    <property type="term" value="F:RNA polymerase II cis-regulatory region sequence-specific DNA binding"/>
    <property type="evidence" value="ECO:0007669"/>
    <property type="project" value="TreeGrafter"/>
</dbReference>
<dbReference type="InterPro" id="IPR001628">
    <property type="entry name" value="Znf_hrmn_rcpt"/>
</dbReference>
<dbReference type="InterPro" id="IPR050234">
    <property type="entry name" value="Nuclear_hormone_rcpt_NR1"/>
</dbReference>
<dbReference type="EMBL" id="CAJPIZ010000006">
    <property type="protein sequence ID" value="CAG2099971.1"/>
    <property type="molecule type" value="Genomic_DNA"/>
</dbReference>
<dbReference type="PROSITE" id="PS51843">
    <property type="entry name" value="NR_LBD"/>
    <property type="match status" value="1"/>
</dbReference>
<dbReference type="InterPro" id="IPR035500">
    <property type="entry name" value="NHR-like_dom_sf"/>
</dbReference>
<dbReference type="AlphaFoldDB" id="A0A7R9KCX7"/>
<name>A0A7R9KCX7_9ACAR</name>
<dbReference type="PRINTS" id="PR00398">
    <property type="entry name" value="STRDHORMONER"/>
</dbReference>
<dbReference type="GO" id="GO:0004879">
    <property type="term" value="F:nuclear receptor activity"/>
    <property type="evidence" value="ECO:0007669"/>
    <property type="project" value="TreeGrafter"/>
</dbReference>
<evidence type="ECO:0000313" key="12">
    <source>
        <dbReference type="Proteomes" id="UP000759131"/>
    </source>
</evidence>
<organism evidence="11">
    <name type="scientific">Medioppia subpectinata</name>
    <dbReference type="NCBI Taxonomy" id="1979941"/>
    <lineage>
        <taxon>Eukaryota</taxon>
        <taxon>Metazoa</taxon>
        <taxon>Ecdysozoa</taxon>
        <taxon>Arthropoda</taxon>
        <taxon>Chelicerata</taxon>
        <taxon>Arachnida</taxon>
        <taxon>Acari</taxon>
        <taxon>Acariformes</taxon>
        <taxon>Sarcoptiformes</taxon>
        <taxon>Oribatida</taxon>
        <taxon>Brachypylina</taxon>
        <taxon>Oppioidea</taxon>
        <taxon>Oppiidae</taxon>
        <taxon>Medioppia</taxon>
    </lineage>
</organism>
<evidence type="ECO:0000256" key="1">
    <source>
        <dbReference type="ARBA" id="ARBA00022723"/>
    </source>
</evidence>
<dbReference type="SMART" id="SM00399">
    <property type="entry name" value="ZnF_C4"/>
    <property type="match status" value="1"/>
</dbReference>